<dbReference type="EMBL" id="GL871100">
    <property type="protein sequence ID" value="EGC34385.1"/>
    <property type="molecule type" value="Genomic_DNA"/>
</dbReference>
<dbReference type="GO" id="GO:0030247">
    <property type="term" value="F:polysaccharide binding"/>
    <property type="evidence" value="ECO:0007669"/>
    <property type="project" value="InterPro"/>
</dbReference>
<accession>F0ZNX5</accession>
<keyword evidence="4" id="KW-1185">Reference proteome</keyword>
<feature type="chain" id="PRO_5003265302" description="Carbohydrate binding domain-containing protein" evidence="1">
    <location>
        <begin position="20"/>
        <end position="152"/>
    </location>
</feature>
<dbReference type="PROSITE" id="PS51257">
    <property type="entry name" value="PROKAR_LIPOPROTEIN"/>
    <property type="match status" value="1"/>
</dbReference>
<name>F0ZNX5_DICPU</name>
<dbReference type="Gene3D" id="2.60.40.290">
    <property type="match status" value="1"/>
</dbReference>
<dbReference type="KEGG" id="dpp:DICPUDRAFT_153444"/>
<reference evidence="4" key="1">
    <citation type="journal article" date="2011" name="Genome Biol.">
        <title>Comparative genomics of the social amoebae Dictyostelium discoideum and Dictyostelium purpureum.</title>
        <authorList>
            <consortium name="US DOE Joint Genome Institute (JGI-PGF)"/>
            <person name="Sucgang R."/>
            <person name="Kuo A."/>
            <person name="Tian X."/>
            <person name="Salerno W."/>
            <person name="Parikh A."/>
            <person name="Feasley C.L."/>
            <person name="Dalin E."/>
            <person name="Tu H."/>
            <person name="Huang E."/>
            <person name="Barry K."/>
            <person name="Lindquist E."/>
            <person name="Shapiro H."/>
            <person name="Bruce D."/>
            <person name="Schmutz J."/>
            <person name="Salamov A."/>
            <person name="Fey P."/>
            <person name="Gaudet P."/>
            <person name="Anjard C."/>
            <person name="Babu M.M."/>
            <person name="Basu S."/>
            <person name="Bushmanova Y."/>
            <person name="van der Wel H."/>
            <person name="Katoh-Kurasawa M."/>
            <person name="Dinh C."/>
            <person name="Coutinho P.M."/>
            <person name="Saito T."/>
            <person name="Elias M."/>
            <person name="Schaap P."/>
            <person name="Kay R.R."/>
            <person name="Henrissat B."/>
            <person name="Eichinger L."/>
            <person name="Rivero F."/>
            <person name="Putnam N.H."/>
            <person name="West C.M."/>
            <person name="Loomis W.F."/>
            <person name="Chisholm R.L."/>
            <person name="Shaulsky G."/>
            <person name="Strassmann J.E."/>
            <person name="Queller D.C."/>
            <person name="Kuspa A."/>
            <person name="Grigoriev I.V."/>
        </authorList>
    </citation>
    <scope>NUCLEOTIDE SEQUENCE [LARGE SCALE GENOMIC DNA]</scope>
    <source>
        <strain evidence="4">QSDP1</strain>
    </source>
</reference>
<dbReference type="SUPFAM" id="SSF49384">
    <property type="entry name" value="Carbohydrate-binding domain"/>
    <property type="match status" value="1"/>
</dbReference>
<keyword evidence="1" id="KW-0732">Signal</keyword>
<feature type="domain" description="Carbohydrate binding" evidence="2">
    <location>
        <begin position="54"/>
        <end position="140"/>
    </location>
</feature>
<dbReference type="AlphaFoldDB" id="F0ZNX5"/>
<evidence type="ECO:0000256" key="1">
    <source>
        <dbReference type="SAM" id="SignalP"/>
    </source>
</evidence>
<dbReference type="Proteomes" id="UP000001064">
    <property type="component" value="Unassembled WGS sequence"/>
</dbReference>
<feature type="signal peptide" evidence="1">
    <location>
        <begin position="1"/>
        <end position="19"/>
    </location>
</feature>
<dbReference type="PANTHER" id="PTHR33239:SF11">
    <property type="entry name" value="CARBOHYDRATE BINDING DOMAIN-CONTAINING PROTEIN-RELATED"/>
    <property type="match status" value="1"/>
</dbReference>
<dbReference type="RefSeq" id="XP_003289119.1">
    <property type="nucleotide sequence ID" value="XM_003289071.1"/>
</dbReference>
<evidence type="ECO:0000313" key="4">
    <source>
        <dbReference type="Proteomes" id="UP000001064"/>
    </source>
</evidence>
<dbReference type="GO" id="GO:0005201">
    <property type="term" value="F:extracellular matrix structural constituent"/>
    <property type="evidence" value="ECO:0000318"/>
    <property type="project" value="GO_Central"/>
</dbReference>
<dbReference type="InterPro" id="IPR052879">
    <property type="entry name" value="Dd_Spore_Germination_Stalk"/>
</dbReference>
<protein>
    <recommendedName>
        <fullName evidence="2">Carbohydrate binding domain-containing protein</fullName>
    </recommendedName>
</protein>
<evidence type="ECO:0000313" key="3">
    <source>
        <dbReference type="EMBL" id="EGC34385.1"/>
    </source>
</evidence>
<dbReference type="InterPro" id="IPR019028">
    <property type="entry name" value="CBM_49"/>
</dbReference>
<dbReference type="GO" id="GO:0031012">
    <property type="term" value="C:extracellular matrix"/>
    <property type="evidence" value="ECO:0000318"/>
    <property type="project" value="GO_Central"/>
</dbReference>
<dbReference type="OrthoDB" id="19156at2759"/>
<gene>
    <name evidence="3" type="ORF">DICPUDRAFT_153444</name>
</gene>
<dbReference type="InterPro" id="IPR012291">
    <property type="entry name" value="CBM2_carb-bd_dom_sf"/>
</dbReference>
<dbReference type="PANTHER" id="PTHR33239">
    <property type="entry name" value="CELLULOSE-BINDING DOMAIN-CONTAINING PROTEIN-RELATED"/>
    <property type="match status" value="1"/>
</dbReference>
<dbReference type="VEuPathDB" id="AmoebaDB:DICPUDRAFT_153444"/>
<proteinExistence type="predicted"/>
<dbReference type="OMA" id="MDANIKN"/>
<sequence>MKIISVICILLLTIAYSSAHGFYGCGGVSCPWGSISLTKFGICGCVEIFKCHEVSLTTRIIGNWEHDGCSFTQYDVTITNNMDANIKNIFIGTDETLKLRAYDSLWNAKRCSADELSLPDYQPSINAHASYTFGFILRGNVPANLAILSVVY</sequence>
<dbReference type="GO" id="GO:0004553">
    <property type="term" value="F:hydrolase activity, hydrolyzing O-glycosyl compounds"/>
    <property type="evidence" value="ECO:0007669"/>
    <property type="project" value="InterPro"/>
</dbReference>
<dbReference type="GeneID" id="10500029"/>
<dbReference type="GO" id="GO:0030198">
    <property type="term" value="P:extracellular matrix organization"/>
    <property type="evidence" value="ECO:0000318"/>
    <property type="project" value="GO_Central"/>
</dbReference>
<evidence type="ECO:0000259" key="2">
    <source>
        <dbReference type="SMART" id="SM01063"/>
    </source>
</evidence>
<dbReference type="SMART" id="SM01063">
    <property type="entry name" value="CBM49"/>
    <property type="match status" value="1"/>
</dbReference>
<dbReference type="Pfam" id="PF09478">
    <property type="entry name" value="CBM49"/>
    <property type="match status" value="1"/>
</dbReference>
<dbReference type="InParanoid" id="F0ZNX5"/>
<dbReference type="InterPro" id="IPR008965">
    <property type="entry name" value="CBM2/CBM3_carb-bd_dom_sf"/>
</dbReference>
<organism evidence="3 4">
    <name type="scientific">Dictyostelium purpureum</name>
    <name type="common">Slime mold</name>
    <dbReference type="NCBI Taxonomy" id="5786"/>
    <lineage>
        <taxon>Eukaryota</taxon>
        <taxon>Amoebozoa</taxon>
        <taxon>Evosea</taxon>
        <taxon>Eumycetozoa</taxon>
        <taxon>Dictyostelia</taxon>
        <taxon>Dictyosteliales</taxon>
        <taxon>Dictyosteliaceae</taxon>
        <taxon>Dictyostelium</taxon>
    </lineage>
</organism>